<evidence type="ECO:0000313" key="1">
    <source>
        <dbReference type="EMBL" id="CAG8467956.1"/>
    </source>
</evidence>
<reference evidence="1" key="1">
    <citation type="submission" date="2021-06" db="EMBL/GenBank/DDBJ databases">
        <authorList>
            <person name="Kallberg Y."/>
            <person name="Tangrot J."/>
            <person name="Rosling A."/>
        </authorList>
    </citation>
    <scope>NUCLEOTIDE SEQUENCE</scope>
    <source>
        <strain evidence="1">CL356</strain>
    </source>
</reference>
<sequence>MTNRSRKRKFNSTVFIEENEENSVGNPRPKKRVTFSPTLTTTATYLLESEEESDESDDYDWHTSWVNNLRKSLGFDEEYNEDDDPDYVDSDGGEDLEEDGSDLDPIHDIETLTNTALNSGVRVEEIPGGLTEVKENEKDENEGINGMDDVETEDGGTNGGLTKEDKRIKDGNEHEGMVNKSLSSIHKPPTNEEIQGLRETTDLFKSNIFKLQIDELLSEISIDFTKTSKLENTLNKLKQIFENMNDKLDLTVENAKSILFKKHDIVIPFPDPQPPDDIQYKFGFKRPTTFYLVGSYPLRSVIRGRYGFNVDVVVVMPQSIFQEKDYMNNRYFYKRAYYLAVLAAVLQDKSSGLDTEVKFDTLDGDRRRPIIRLKFTDGPNGDKKLSNEYSSYQLIKGTMDFLANHDFIKSPLFMNESEISEEGEFSKKLFTENFDVVFVDNSGTLNLFSEMSRTALEHLQFEARLAMKFFNESVEDRFEALFLKKVDDMKLRYDNVAKLAQLPETYSEYTNSVKLDYPDKFVYFARTIPHLLKRGLTDRVDLIAINYDKLPSWSTSESPRTYTSTKTKLYFGFVFNPEQSNRSVDYGPSPEDEKAAKEFQKLWGKKAEVRRFKDGRILECVVWEYKRIETRSLIVNKIVLYLLSLHFGIKDGKEGIRYFAGQLNKFVIPSPAVPKHIFDLDIVVKGFQPVMTAYYELTKQLLSLEDIPLRISSVKATSPELRYASVFVPQPHQQQKKPSRLRQYFLSRQNVQMSLQYIEPIEIQIQFESSTRWPNDLVAVQKMKLAFYINISEQLKAKLPDIKVSIVTNDHDVIISPKSYLDIFTASGFAFRCRIYYEREISMLKRVIEDKVSSPKKKEVFKNALEVDKRLFIDLPLHSSQIQTLCNKYPSLSLTIRLAKRWFMVHLLEAHVDEEFIEVLCAFVYLEPQPWSRPATGFVGFLRVLNIISTWDWKNEPMIVDLGENHRGDALSYNDETSSIIEEVREKFRRIRDNPMDERATLFITTTSGQIWGMEKPCKVVAQRILDLANAATACADNVMDKEIAEFKSLFITPMNDYDVLIFLDPTNCPRYYQNVSVEKRSLLKQMISKDWSKNRSHAEKNKWIGFDPVEWYMDELRGLYSNVALFFHDKYGGNIIGVVWKPVFFTPRPWKVNLGFSSMMVSSKNTKEKDEIPSDDNKDNQDSNLVILNSRAVALEMERLGQDLVTKIDIRK</sequence>
<gene>
    <name evidence="1" type="ORF">ACOLOM_LOCUS1464</name>
</gene>
<dbReference type="EMBL" id="CAJVPT010001733">
    <property type="protein sequence ID" value="CAG8467956.1"/>
    <property type="molecule type" value="Genomic_DNA"/>
</dbReference>
<comment type="caution">
    <text evidence="1">The sequence shown here is derived from an EMBL/GenBank/DDBJ whole genome shotgun (WGS) entry which is preliminary data.</text>
</comment>
<proteinExistence type="predicted"/>
<name>A0ACA9KEM9_9GLOM</name>
<accession>A0ACA9KEM9</accession>
<keyword evidence="2" id="KW-1185">Reference proteome</keyword>
<dbReference type="Proteomes" id="UP000789525">
    <property type="component" value="Unassembled WGS sequence"/>
</dbReference>
<organism evidence="1 2">
    <name type="scientific">Acaulospora colombiana</name>
    <dbReference type="NCBI Taxonomy" id="27376"/>
    <lineage>
        <taxon>Eukaryota</taxon>
        <taxon>Fungi</taxon>
        <taxon>Fungi incertae sedis</taxon>
        <taxon>Mucoromycota</taxon>
        <taxon>Glomeromycotina</taxon>
        <taxon>Glomeromycetes</taxon>
        <taxon>Diversisporales</taxon>
        <taxon>Acaulosporaceae</taxon>
        <taxon>Acaulospora</taxon>
    </lineage>
</organism>
<protein>
    <submittedName>
        <fullName evidence="1">10809_t:CDS:1</fullName>
    </submittedName>
</protein>
<evidence type="ECO:0000313" key="2">
    <source>
        <dbReference type="Proteomes" id="UP000789525"/>
    </source>
</evidence>